<feature type="compositionally biased region" description="Basic and acidic residues" evidence="6">
    <location>
        <begin position="132"/>
        <end position="154"/>
    </location>
</feature>
<evidence type="ECO:0000256" key="1">
    <source>
        <dbReference type="ARBA" id="ARBA00004162"/>
    </source>
</evidence>
<name>A0A8T2GFS4_ARASU</name>
<comment type="subcellular location">
    <subcellularLocation>
        <location evidence="1">Cell membrane</location>
        <topology evidence="1">Single-pass membrane protein</topology>
    </subcellularLocation>
</comment>
<protein>
    <submittedName>
        <fullName evidence="9">HSP20-like chaperone</fullName>
    </submittedName>
</protein>
<keyword evidence="10" id="KW-1185">Reference proteome</keyword>
<gene>
    <name evidence="9" type="ORF">ISN44_As02g021650</name>
</gene>
<dbReference type="GO" id="GO:0034605">
    <property type="term" value="P:cellular response to heat"/>
    <property type="evidence" value="ECO:0007669"/>
    <property type="project" value="TreeGrafter"/>
</dbReference>
<dbReference type="Gene3D" id="2.60.40.790">
    <property type="match status" value="1"/>
</dbReference>
<evidence type="ECO:0000313" key="9">
    <source>
        <dbReference type="EMBL" id="KAG7642231.1"/>
    </source>
</evidence>
<reference evidence="9 10" key="1">
    <citation type="submission" date="2020-12" db="EMBL/GenBank/DDBJ databases">
        <title>Concerted genomic and epigenomic changes stabilize Arabidopsis allopolyploids.</title>
        <authorList>
            <person name="Chen Z."/>
        </authorList>
    </citation>
    <scope>NUCLEOTIDE SEQUENCE [LARGE SCALE GENOMIC DNA]</scope>
    <source>
        <strain evidence="9">As9502</strain>
        <tissue evidence="9">Leaf</tissue>
    </source>
</reference>
<dbReference type="GO" id="GO:0006952">
    <property type="term" value="P:defense response"/>
    <property type="evidence" value="ECO:0007669"/>
    <property type="project" value="UniProtKB-KW"/>
</dbReference>
<dbReference type="EMBL" id="JAEFBJ010000002">
    <property type="protein sequence ID" value="KAG7642231.1"/>
    <property type="molecule type" value="Genomic_DNA"/>
</dbReference>
<comment type="caution">
    <text evidence="9">The sequence shown here is derived from an EMBL/GenBank/DDBJ whole genome shotgun (WGS) entry which is preliminary data.</text>
</comment>
<dbReference type="PANTHER" id="PTHR43670:SF73">
    <property type="entry name" value="INACTIVE PROTEIN RESTRICTED TEV MOVEMENT 2-LIKE"/>
    <property type="match status" value="1"/>
</dbReference>
<dbReference type="PANTHER" id="PTHR43670">
    <property type="entry name" value="HEAT SHOCK PROTEIN 26"/>
    <property type="match status" value="1"/>
</dbReference>
<evidence type="ECO:0000256" key="2">
    <source>
        <dbReference type="ARBA" id="ARBA00022475"/>
    </source>
</evidence>
<dbReference type="Pfam" id="PF00011">
    <property type="entry name" value="HSP20"/>
    <property type="match status" value="1"/>
</dbReference>
<comment type="similarity">
    <text evidence="4 5">Belongs to the small heat shock protein (HSP20) family.</text>
</comment>
<feature type="region of interest" description="Disordered" evidence="6">
    <location>
        <begin position="98"/>
        <end position="169"/>
    </location>
</feature>
<dbReference type="InterPro" id="IPR008978">
    <property type="entry name" value="HSP20-like_chaperone"/>
</dbReference>
<evidence type="ECO:0000256" key="3">
    <source>
        <dbReference type="ARBA" id="ARBA00022821"/>
    </source>
</evidence>
<keyword evidence="2" id="KW-1003">Cell membrane</keyword>
<evidence type="ECO:0000259" key="8">
    <source>
        <dbReference type="PROSITE" id="PS01031"/>
    </source>
</evidence>
<dbReference type="Proteomes" id="UP000694251">
    <property type="component" value="Chromosome 2"/>
</dbReference>
<evidence type="ECO:0000256" key="7">
    <source>
        <dbReference type="SAM" id="Phobius"/>
    </source>
</evidence>
<evidence type="ECO:0000256" key="5">
    <source>
        <dbReference type="RuleBase" id="RU003616"/>
    </source>
</evidence>
<keyword evidence="3" id="KW-0611">Plant defense</keyword>
<feature type="domain" description="SHSP" evidence="8">
    <location>
        <begin position="11"/>
        <end position="114"/>
    </location>
</feature>
<dbReference type="InterPro" id="IPR002068">
    <property type="entry name" value="A-crystallin/Hsp20_dom"/>
</dbReference>
<accession>A0A8T2GFS4</accession>
<feature type="transmembrane region" description="Helical" evidence="7">
    <location>
        <begin position="197"/>
        <end position="218"/>
    </location>
</feature>
<organism evidence="9 10">
    <name type="scientific">Arabidopsis suecica</name>
    <name type="common">Swedish thale-cress</name>
    <name type="synonym">Cardaminopsis suecica</name>
    <dbReference type="NCBI Taxonomy" id="45249"/>
    <lineage>
        <taxon>Eukaryota</taxon>
        <taxon>Viridiplantae</taxon>
        <taxon>Streptophyta</taxon>
        <taxon>Embryophyta</taxon>
        <taxon>Tracheophyta</taxon>
        <taxon>Spermatophyta</taxon>
        <taxon>Magnoliopsida</taxon>
        <taxon>eudicotyledons</taxon>
        <taxon>Gunneridae</taxon>
        <taxon>Pentapetalae</taxon>
        <taxon>rosids</taxon>
        <taxon>malvids</taxon>
        <taxon>Brassicales</taxon>
        <taxon>Brassicaceae</taxon>
        <taxon>Camelineae</taxon>
        <taxon>Arabidopsis</taxon>
    </lineage>
</organism>
<evidence type="ECO:0000256" key="4">
    <source>
        <dbReference type="PROSITE-ProRule" id="PRU00285"/>
    </source>
</evidence>
<dbReference type="SMR" id="A0A8T2GFS4"/>
<dbReference type="SUPFAM" id="SSF49764">
    <property type="entry name" value="HSP20-like chaperones"/>
    <property type="match status" value="1"/>
</dbReference>
<dbReference type="GO" id="GO:0005886">
    <property type="term" value="C:plasma membrane"/>
    <property type="evidence" value="ECO:0007669"/>
    <property type="project" value="UniProtKB-SubCell"/>
</dbReference>
<sequence length="224" mass="25118">MERISDHANANRIYDEFEPLSNWKTEQGFEALTIYLPGFRKEQLKVQVTTTRKLRVMGDRPAGANKWIRFRKEFPIPPNIDVDSVSAKFEGANLVVRLPRTEPMGKQPSPIGTATKPPPVPKENPNLPSPSAKEKVQPPKETRENETELEKQAEKIQSPKPARENEEALNQDYRSKVNEYKENLGGYVALMKNNRTALTAGVVVPAAAVLLLSLGFYAGQMFTS</sequence>
<dbReference type="PROSITE" id="PS01031">
    <property type="entry name" value="SHSP"/>
    <property type="match status" value="1"/>
</dbReference>
<dbReference type="OrthoDB" id="1431247at2759"/>
<keyword evidence="7" id="KW-1133">Transmembrane helix</keyword>
<dbReference type="AlphaFoldDB" id="A0A8T2GFS4"/>
<dbReference type="CDD" id="cd00298">
    <property type="entry name" value="ACD_sHsps_p23-like"/>
    <property type="match status" value="1"/>
</dbReference>
<evidence type="ECO:0000313" key="10">
    <source>
        <dbReference type="Proteomes" id="UP000694251"/>
    </source>
</evidence>
<keyword evidence="7" id="KW-0812">Transmembrane</keyword>
<evidence type="ECO:0000256" key="6">
    <source>
        <dbReference type="SAM" id="MobiDB-lite"/>
    </source>
</evidence>
<proteinExistence type="inferred from homology"/>
<keyword evidence="7" id="KW-0472">Membrane</keyword>